<dbReference type="UniPathway" id="UPA00035">
    <property type="reaction ID" value="UER00044"/>
</dbReference>
<protein>
    <recommendedName>
        <fullName evidence="8">Tryptophan synthase alpha chain</fullName>
        <ecNumber evidence="8">4.2.1.20</ecNumber>
    </recommendedName>
</protein>
<proteinExistence type="inferred from homology"/>
<dbReference type="NCBIfam" id="TIGR00262">
    <property type="entry name" value="trpA"/>
    <property type="match status" value="1"/>
</dbReference>
<evidence type="ECO:0000256" key="5">
    <source>
        <dbReference type="ARBA" id="ARBA00023141"/>
    </source>
</evidence>
<dbReference type="InterPro" id="IPR018204">
    <property type="entry name" value="Trp_synthase_alpha_AS"/>
</dbReference>
<dbReference type="HAMAP" id="MF_00131">
    <property type="entry name" value="Trp_synth_alpha"/>
    <property type="match status" value="1"/>
</dbReference>
<dbReference type="Pfam" id="PF00290">
    <property type="entry name" value="Trp_syntA"/>
    <property type="match status" value="1"/>
</dbReference>
<evidence type="ECO:0000256" key="2">
    <source>
        <dbReference type="ARBA" id="ARBA00011270"/>
    </source>
</evidence>
<keyword evidence="6 8" id="KW-0456">Lyase</keyword>
<dbReference type="EC" id="4.2.1.20" evidence="8"/>
<evidence type="ECO:0000313" key="11">
    <source>
        <dbReference type="Proteomes" id="UP000544222"/>
    </source>
</evidence>
<dbReference type="EMBL" id="JACHYB010000001">
    <property type="protein sequence ID" value="MBB3185841.1"/>
    <property type="molecule type" value="Genomic_DNA"/>
</dbReference>
<dbReference type="PANTHER" id="PTHR43406">
    <property type="entry name" value="TRYPTOPHAN SYNTHASE, ALPHA CHAIN"/>
    <property type="match status" value="1"/>
</dbReference>
<dbReference type="AlphaFoldDB" id="A0A7W5H102"/>
<evidence type="ECO:0000313" key="10">
    <source>
        <dbReference type="EMBL" id="MBB3185841.1"/>
    </source>
</evidence>
<dbReference type="CDD" id="cd04724">
    <property type="entry name" value="Tryptophan_synthase_alpha"/>
    <property type="match status" value="1"/>
</dbReference>
<comment type="subunit">
    <text evidence="2 8">Tetramer of two alpha and two beta chains.</text>
</comment>
<comment type="catalytic activity">
    <reaction evidence="7 8">
        <text>(1S,2R)-1-C-(indol-3-yl)glycerol 3-phosphate + L-serine = D-glyceraldehyde 3-phosphate + L-tryptophan + H2O</text>
        <dbReference type="Rhea" id="RHEA:10532"/>
        <dbReference type="ChEBI" id="CHEBI:15377"/>
        <dbReference type="ChEBI" id="CHEBI:33384"/>
        <dbReference type="ChEBI" id="CHEBI:57912"/>
        <dbReference type="ChEBI" id="CHEBI:58866"/>
        <dbReference type="ChEBI" id="CHEBI:59776"/>
        <dbReference type="EC" id="4.2.1.20"/>
    </reaction>
</comment>
<dbReference type="Gene3D" id="3.20.20.70">
    <property type="entry name" value="Aldolase class I"/>
    <property type="match status" value="1"/>
</dbReference>
<dbReference type="PROSITE" id="PS00167">
    <property type="entry name" value="TRP_SYNTHASE_ALPHA"/>
    <property type="match status" value="1"/>
</dbReference>
<evidence type="ECO:0000256" key="3">
    <source>
        <dbReference type="ARBA" id="ARBA00022605"/>
    </source>
</evidence>
<dbReference type="SUPFAM" id="SSF51366">
    <property type="entry name" value="Ribulose-phoshate binding barrel"/>
    <property type="match status" value="1"/>
</dbReference>
<dbReference type="RefSeq" id="WP_183411796.1">
    <property type="nucleotide sequence ID" value="NZ_JACHYB010000001.1"/>
</dbReference>
<dbReference type="InterPro" id="IPR002028">
    <property type="entry name" value="Trp_synthase_suA"/>
</dbReference>
<dbReference type="GO" id="GO:0005829">
    <property type="term" value="C:cytosol"/>
    <property type="evidence" value="ECO:0007669"/>
    <property type="project" value="TreeGrafter"/>
</dbReference>
<dbReference type="Proteomes" id="UP000544222">
    <property type="component" value="Unassembled WGS sequence"/>
</dbReference>
<dbReference type="InterPro" id="IPR013785">
    <property type="entry name" value="Aldolase_TIM"/>
</dbReference>
<comment type="function">
    <text evidence="8">The alpha subunit is responsible for the aldol cleavage of indoleglycerol phosphate to indole and glyceraldehyde 3-phosphate.</text>
</comment>
<evidence type="ECO:0000256" key="8">
    <source>
        <dbReference type="HAMAP-Rule" id="MF_00131"/>
    </source>
</evidence>
<sequence>MNRLHNLFQQKNARILSVYFTAGFPQLNDTREILRQLQAHHVDMVEIGIPFSDPMADGVVIQESSHAALQQGMSLKKLFEQLEGVRLEIDMPLIMMGYLNPIMQFGFESFCHKCHAVGIDGVIIPDLPFNEYLRDYKLVADTYNLSIIMLITPQTDEERIRLIDSQTDSFIYMVSSAATTGAQKSFNEEKQAYFRRIKAMQLKNPQLIGFGISNAETLHVAFENARGAIVGSQFIKELQLSPHNIALAVEQLIKRLSPQ</sequence>
<evidence type="ECO:0000256" key="1">
    <source>
        <dbReference type="ARBA" id="ARBA00004733"/>
    </source>
</evidence>
<keyword evidence="4 8" id="KW-0822">Tryptophan biosynthesis</keyword>
<dbReference type="PANTHER" id="PTHR43406:SF1">
    <property type="entry name" value="TRYPTOPHAN SYNTHASE ALPHA CHAIN, CHLOROPLASTIC"/>
    <property type="match status" value="1"/>
</dbReference>
<evidence type="ECO:0000256" key="6">
    <source>
        <dbReference type="ARBA" id="ARBA00023239"/>
    </source>
</evidence>
<comment type="pathway">
    <text evidence="1 8">Amino-acid biosynthesis; L-tryptophan biosynthesis; L-tryptophan from chorismate: step 5/5.</text>
</comment>
<dbReference type="GO" id="GO:0004834">
    <property type="term" value="F:tryptophan synthase activity"/>
    <property type="evidence" value="ECO:0007669"/>
    <property type="project" value="UniProtKB-UniRule"/>
</dbReference>
<feature type="active site" description="Proton acceptor" evidence="8">
    <location>
        <position position="57"/>
    </location>
</feature>
<evidence type="ECO:0000256" key="9">
    <source>
        <dbReference type="RuleBase" id="RU003662"/>
    </source>
</evidence>
<feature type="active site" description="Proton acceptor" evidence="8">
    <location>
        <position position="46"/>
    </location>
</feature>
<evidence type="ECO:0000256" key="4">
    <source>
        <dbReference type="ARBA" id="ARBA00022822"/>
    </source>
</evidence>
<dbReference type="InterPro" id="IPR011060">
    <property type="entry name" value="RibuloseP-bd_barrel"/>
</dbReference>
<keyword evidence="11" id="KW-1185">Reference proteome</keyword>
<accession>A0A7W5H102</accession>
<evidence type="ECO:0000256" key="7">
    <source>
        <dbReference type="ARBA" id="ARBA00049047"/>
    </source>
</evidence>
<name>A0A7W5H102_9PORP</name>
<reference evidence="10 11" key="1">
    <citation type="submission" date="2020-08" db="EMBL/GenBank/DDBJ databases">
        <title>Genomic Encyclopedia of Type Strains, Phase IV (KMG-IV): sequencing the most valuable type-strain genomes for metagenomic binning, comparative biology and taxonomic classification.</title>
        <authorList>
            <person name="Goeker M."/>
        </authorList>
    </citation>
    <scope>NUCLEOTIDE SEQUENCE [LARGE SCALE GENOMIC DNA]</scope>
    <source>
        <strain evidence="10 11">DSM 27471</strain>
    </source>
</reference>
<comment type="caution">
    <text evidence="10">The sequence shown here is derived from an EMBL/GenBank/DDBJ whole genome shotgun (WGS) entry which is preliminary data.</text>
</comment>
<keyword evidence="3 8" id="KW-0028">Amino-acid biosynthesis</keyword>
<comment type="similarity">
    <text evidence="8 9">Belongs to the TrpA family.</text>
</comment>
<organism evidence="10 11">
    <name type="scientific">Microbacter margulisiae</name>
    <dbReference type="NCBI Taxonomy" id="1350067"/>
    <lineage>
        <taxon>Bacteria</taxon>
        <taxon>Pseudomonadati</taxon>
        <taxon>Bacteroidota</taxon>
        <taxon>Bacteroidia</taxon>
        <taxon>Bacteroidales</taxon>
        <taxon>Porphyromonadaceae</taxon>
        <taxon>Microbacter</taxon>
    </lineage>
</organism>
<gene>
    <name evidence="8" type="primary">trpA</name>
    <name evidence="10" type="ORF">FHX64_000004</name>
</gene>
<keyword evidence="5 8" id="KW-0057">Aromatic amino acid biosynthesis</keyword>